<dbReference type="AlphaFoldDB" id="A0AAV5D0Y8"/>
<keyword evidence="2" id="KW-1185">Reference proteome</keyword>
<gene>
    <name evidence="1" type="primary">ga21416</name>
    <name evidence="1" type="ORF">PR202_ga21416</name>
</gene>
<organism evidence="1 2">
    <name type="scientific">Eleusine coracana subsp. coracana</name>
    <dbReference type="NCBI Taxonomy" id="191504"/>
    <lineage>
        <taxon>Eukaryota</taxon>
        <taxon>Viridiplantae</taxon>
        <taxon>Streptophyta</taxon>
        <taxon>Embryophyta</taxon>
        <taxon>Tracheophyta</taxon>
        <taxon>Spermatophyta</taxon>
        <taxon>Magnoliopsida</taxon>
        <taxon>Liliopsida</taxon>
        <taxon>Poales</taxon>
        <taxon>Poaceae</taxon>
        <taxon>PACMAD clade</taxon>
        <taxon>Chloridoideae</taxon>
        <taxon>Cynodonteae</taxon>
        <taxon>Eleusininae</taxon>
        <taxon>Eleusine</taxon>
    </lineage>
</organism>
<dbReference type="Proteomes" id="UP001054889">
    <property type="component" value="Unassembled WGS sequence"/>
</dbReference>
<accession>A0AAV5D0Y8</accession>
<evidence type="ECO:0000313" key="1">
    <source>
        <dbReference type="EMBL" id="GJN03919.1"/>
    </source>
</evidence>
<reference evidence="1" key="2">
    <citation type="submission" date="2021-12" db="EMBL/GenBank/DDBJ databases">
        <title>Resequencing data analysis of finger millet.</title>
        <authorList>
            <person name="Hatakeyama M."/>
            <person name="Aluri S."/>
            <person name="Balachadran M.T."/>
            <person name="Sivarajan S.R."/>
            <person name="Poveda L."/>
            <person name="Shimizu-Inatsugi R."/>
            <person name="Schlapbach R."/>
            <person name="Sreeman S.M."/>
            <person name="Shimizu K.K."/>
        </authorList>
    </citation>
    <scope>NUCLEOTIDE SEQUENCE</scope>
</reference>
<proteinExistence type="predicted"/>
<sequence length="224" mass="23758">MASFAASASDSDQPAPSDAIQLLLRNIDSRTIVVRAQLDDTLDSVLERLGHGKAAVDLRAMHAGPTIGELEIPPNATLHVISRLRSTPYTSAFKLAARIAAACTGQEQPPDSAAASLVSLVSNFLEAVSLAARVSNNTEVWTAPLLLELCSSIASGARPQPDHDDPLYADLRRALAAVLADPKWNSPACWLDMPPDWVAEHLTRLAVENADAVTGAHLTLTADE</sequence>
<dbReference type="EMBL" id="BQKI01000010">
    <property type="protein sequence ID" value="GJN03919.1"/>
    <property type="molecule type" value="Genomic_DNA"/>
</dbReference>
<evidence type="ECO:0000313" key="2">
    <source>
        <dbReference type="Proteomes" id="UP001054889"/>
    </source>
</evidence>
<protein>
    <submittedName>
        <fullName evidence="1">Uncharacterized protein</fullName>
    </submittedName>
</protein>
<dbReference type="SUPFAM" id="SSF54236">
    <property type="entry name" value="Ubiquitin-like"/>
    <property type="match status" value="1"/>
</dbReference>
<dbReference type="InterPro" id="IPR029071">
    <property type="entry name" value="Ubiquitin-like_domsf"/>
</dbReference>
<reference evidence="1" key="1">
    <citation type="journal article" date="2018" name="DNA Res.">
        <title>Multiple hybrid de novo genome assembly of finger millet, an orphan allotetraploid crop.</title>
        <authorList>
            <person name="Hatakeyama M."/>
            <person name="Aluri S."/>
            <person name="Balachadran M.T."/>
            <person name="Sivarajan S.R."/>
            <person name="Patrignani A."/>
            <person name="Gruter S."/>
            <person name="Poveda L."/>
            <person name="Shimizu-Inatsugi R."/>
            <person name="Baeten J."/>
            <person name="Francoijs K.J."/>
            <person name="Nataraja K.N."/>
            <person name="Reddy Y.A.N."/>
            <person name="Phadnis S."/>
            <person name="Ravikumar R.L."/>
            <person name="Schlapbach R."/>
            <person name="Sreeman S.M."/>
            <person name="Shimizu K.K."/>
        </authorList>
    </citation>
    <scope>NUCLEOTIDE SEQUENCE</scope>
</reference>
<comment type="caution">
    <text evidence="1">The sequence shown here is derived from an EMBL/GenBank/DDBJ whole genome shotgun (WGS) entry which is preliminary data.</text>
</comment>
<name>A0AAV5D0Y8_ELECO</name>